<keyword evidence="11" id="KW-1185">Reference proteome</keyword>
<feature type="transmembrane region" description="Helical" evidence="8">
    <location>
        <begin position="32"/>
        <end position="54"/>
    </location>
</feature>
<feature type="transmembrane region" description="Helical" evidence="8">
    <location>
        <begin position="378"/>
        <end position="402"/>
    </location>
</feature>
<feature type="transmembrane region" description="Helical" evidence="8">
    <location>
        <begin position="6"/>
        <end position="25"/>
    </location>
</feature>
<feature type="domain" description="Cation/H+ exchanger transmembrane" evidence="9">
    <location>
        <begin position="15"/>
        <end position="403"/>
    </location>
</feature>
<feature type="transmembrane region" description="Helical" evidence="8">
    <location>
        <begin position="349"/>
        <end position="366"/>
    </location>
</feature>
<keyword evidence="5 8" id="KW-1133">Transmembrane helix</keyword>
<reference evidence="10 11" key="1">
    <citation type="submission" date="2023-08" db="EMBL/GenBank/DDBJ databases">
        <title>Implementing the SeqCode for naming new Mesorhizobium species isolated from Vachellia karroo root nodules.</title>
        <authorList>
            <person name="Van Lill M."/>
        </authorList>
    </citation>
    <scope>NUCLEOTIDE SEQUENCE [LARGE SCALE GENOMIC DNA]</scope>
    <source>
        <strain evidence="10 11">VK4B</strain>
    </source>
</reference>
<name>A0ABU5AMJ4_9HYPH</name>
<dbReference type="PANTHER" id="PTHR32507">
    <property type="entry name" value="NA(+)/H(+) ANTIPORTER 1"/>
    <property type="match status" value="1"/>
</dbReference>
<keyword evidence="2" id="KW-0813">Transport</keyword>
<evidence type="ECO:0000259" key="9">
    <source>
        <dbReference type="Pfam" id="PF00999"/>
    </source>
</evidence>
<evidence type="ECO:0000256" key="4">
    <source>
        <dbReference type="ARBA" id="ARBA00022692"/>
    </source>
</evidence>
<evidence type="ECO:0000313" key="10">
    <source>
        <dbReference type="EMBL" id="MDX8538516.1"/>
    </source>
</evidence>
<evidence type="ECO:0000256" key="5">
    <source>
        <dbReference type="ARBA" id="ARBA00022989"/>
    </source>
</evidence>
<dbReference type="EMBL" id="JAVIIP010000006">
    <property type="protein sequence ID" value="MDX8538516.1"/>
    <property type="molecule type" value="Genomic_DNA"/>
</dbReference>
<feature type="transmembrane region" description="Helical" evidence="8">
    <location>
        <begin position="291"/>
        <end position="311"/>
    </location>
</feature>
<dbReference type="RefSeq" id="WP_320320469.1">
    <property type="nucleotide sequence ID" value="NZ_JAVIIP010000006.1"/>
</dbReference>
<evidence type="ECO:0000256" key="2">
    <source>
        <dbReference type="ARBA" id="ARBA00022448"/>
    </source>
</evidence>
<proteinExistence type="predicted"/>
<keyword evidence="7 8" id="KW-0472">Membrane</keyword>
<keyword evidence="4 8" id="KW-0812">Transmembrane</keyword>
<keyword evidence="6" id="KW-0406">Ion transport</keyword>
<feature type="transmembrane region" description="Helical" evidence="8">
    <location>
        <begin position="317"/>
        <end position="337"/>
    </location>
</feature>
<evidence type="ECO:0000256" key="7">
    <source>
        <dbReference type="ARBA" id="ARBA00023136"/>
    </source>
</evidence>
<evidence type="ECO:0000313" key="11">
    <source>
        <dbReference type="Proteomes" id="UP001276564"/>
    </source>
</evidence>
<comment type="caution">
    <text evidence="10">The sequence shown here is derived from an EMBL/GenBank/DDBJ whole genome shotgun (WGS) entry which is preliminary data.</text>
</comment>
<feature type="transmembrane region" description="Helical" evidence="8">
    <location>
        <begin position="253"/>
        <end position="271"/>
    </location>
</feature>
<keyword evidence="3" id="KW-0050">Antiport</keyword>
<comment type="subcellular location">
    <subcellularLocation>
        <location evidence="1">Cell membrane</location>
        <topology evidence="1">Multi-pass membrane protein</topology>
    </subcellularLocation>
</comment>
<dbReference type="Pfam" id="PF00999">
    <property type="entry name" value="Na_H_Exchanger"/>
    <property type="match status" value="1"/>
</dbReference>
<protein>
    <submittedName>
        <fullName evidence="10">Cation:proton antiporter</fullName>
    </submittedName>
</protein>
<dbReference type="Proteomes" id="UP001276564">
    <property type="component" value="Unassembled WGS sequence"/>
</dbReference>
<accession>A0ABU5AMJ4</accession>
<evidence type="ECO:0000256" key="8">
    <source>
        <dbReference type="SAM" id="Phobius"/>
    </source>
</evidence>
<dbReference type="InterPro" id="IPR006153">
    <property type="entry name" value="Cation/H_exchanger_TM"/>
</dbReference>
<feature type="transmembrane region" description="Helical" evidence="8">
    <location>
        <begin position="199"/>
        <end position="222"/>
    </location>
</feature>
<evidence type="ECO:0000256" key="6">
    <source>
        <dbReference type="ARBA" id="ARBA00023065"/>
    </source>
</evidence>
<feature type="transmembrane region" description="Helical" evidence="8">
    <location>
        <begin position="104"/>
        <end position="131"/>
    </location>
</feature>
<feature type="transmembrane region" description="Helical" evidence="8">
    <location>
        <begin position="169"/>
        <end position="187"/>
    </location>
</feature>
<organism evidence="10 11">
    <name type="scientific">Mesorhizobium abyssinicae</name>
    <dbReference type="NCBI Taxonomy" id="1209958"/>
    <lineage>
        <taxon>Bacteria</taxon>
        <taxon>Pseudomonadati</taxon>
        <taxon>Pseudomonadota</taxon>
        <taxon>Alphaproteobacteria</taxon>
        <taxon>Hyphomicrobiales</taxon>
        <taxon>Phyllobacteriaceae</taxon>
        <taxon>Mesorhizobium</taxon>
    </lineage>
</organism>
<evidence type="ECO:0000256" key="3">
    <source>
        <dbReference type="ARBA" id="ARBA00022449"/>
    </source>
</evidence>
<dbReference type="PANTHER" id="PTHR32507:SF8">
    <property type="entry name" value="CNH1P"/>
    <property type="match status" value="1"/>
</dbReference>
<sequence length="424" mass="45950">MQPYALLLAVFGAIVLLTAWLPLLLRKLPLSLPMLCIGIGVLWVWSPFSPLVGVNPLENRILTERLTEFVVIVALMGAGLKLDRPVSWRGWESSWRLLGIAMPLTIAGITILGWSILGLGISAALLLGAALAPTDPVLASDIQVGPPQSGKEDEVRFALTSEAGLNDGAAFPFVYLAIAIALSNASGEPFFRHWFIVDVVWKIAAGVGIGWLGGKAMGYLTFRLPKRSGLSETRDGFVALGITCLAYGSTEILHGYGFLAVFVAAVALRSVERQHEYHESLHDFAEQIERLLMMVLLVCLGAAIAEGSIFGALSWQVIVTTALVLFVVRPLAGWIGLIGFPASSREKAVIAFFGIRGLGSFYYLAFALGQADFEGATILWVTVCFAVLSSIVTHGVMVTPVMRQMDRSRSPRSWLRPRARSRED</sequence>
<gene>
    <name evidence="10" type="ORF">RFM23_12890</name>
</gene>
<evidence type="ECO:0000256" key="1">
    <source>
        <dbReference type="ARBA" id="ARBA00004651"/>
    </source>
</evidence>